<evidence type="ECO:0000313" key="1">
    <source>
        <dbReference type="EMBL" id="QCC54209.1"/>
    </source>
</evidence>
<evidence type="ECO:0000313" key="2">
    <source>
        <dbReference type="Proteomes" id="UP000296822"/>
    </source>
</evidence>
<dbReference type="RefSeq" id="WP_006065393.1">
    <property type="nucleotide sequence ID" value="NZ_CP031305.1"/>
</dbReference>
<dbReference type="EMBL" id="CP031305">
    <property type="protein sequence ID" value="QCC54209.1"/>
    <property type="molecule type" value="Genomic_DNA"/>
</dbReference>
<name>A0A4D6HJV0_9EURY</name>
<dbReference type="AlphaFoldDB" id="A0A4D6HJV0"/>
<dbReference type="Proteomes" id="UP000296822">
    <property type="component" value="Chromosome"/>
</dbReference>
<proteinExistence type="predicted"/>
<sequence length="143" mass="15711">MLHPLRSLLIAFGIAEIAKPQPVINACERIGLENAEEAELRPWALWGARLEGALFVWLLARRESGWTPASWLLGIAGVVLVVLPKPIIDYSQQLVYANADDLELKPVVKPTARLLGVLYLFVVALSASGTEPDDSEDVVEQRT</sequence>
<dbReference type="GeneID" id="39850940"/>
<gene>
    <name evidence="1" type="ORF">DV706_06735</name>
</gene>
<accession>A0A4D6HJV0</accession>
<reference evidence="1 2" key="1">
    <citation type="journal article" date="2019" name="Nat. Commun.">
        <title>A new type of DNA phosphorothioation-based antiviral system in archaea.</title>
        <authorList>
            <person name="Xiong L."/>
            <person name="Liu S."/>
            <person name="Chen S."/>
            <person name="Xiao Y."/>
            <person name="Zhu B."/>
            <person name="Gao Y."/>
            <person name="Zhang Y."/>
            <person name="Chen B."/>
            <person name="Luo J."/>
            <person name="Deng Z."/>
            <person name="Chen X."/>
            <person name="Wang L."/>
            <person name="Chen S."/>
        </authorList>
    </citation>
    <scope>NUCLEOTIDE SEQUENCE [LARGE SCALE GENOMIC DNA]</scope>
    <source>
        <strain evidence="1 2">JCM 10635</strain>
    </source>
</reference>
<protein>
    <submittedName>
        <fullName evidence="1">Uncharacterized protein</fullName>
    </submittedName>
</protein>
<organism evidence="1 2">
    <name type="scientific">Natronorubrum bangense</name>
    <dbReference type="NCBI Taxonomy" id="61858"/>
    <lineage>
        <taxon>Archaea</taxon>
        <taxon>Methanobacteriati</taxon>
        <taxon>Methanobacteriota</taxon>
        <taxon>Stenosarchaea group</taxon>
        <taxon>Halobacteria</taxon>
        <taxon>Halobacteriales</taxon>
        <taxon>Natrialbaceae</taxon>
        <taxon>Natronorubrum</taxon>
    </lineage>
</organism>
<dbReference type="KEGG" id="nbg:DV706_06735"/>